<dbReference type="GO" id="GO:0003676">
    <property type="term" value="F:nucleic acid binding"/>
    <property type="evidence" value="ECO:0007669"/>
    <property type="project" value="InterPro"/>
</dbReference>
<dbReference type="GO" id="GO:0006419">
    <property type="term" value="P:alanyl-tRNA aminoacylation"/>
    <property type="evidence" value="ECO:0007669"/>
    <property type="project" value="InterPro"/>
</dbReference>
<dbReference type="SUPFAM" id="SSF50447">
    <property type="entry name" value="Translation proteins"/>
    <property type="match status" value="1"/>
</dbReference>
<dbReference type="PANTHER" id="PTHR43462">
    <property type="entry name" value="ALANYL-TRNA EDITING PROTEIN"/>
    <property type="match status" value="1"/>
</dbReference>
<keyword evidence="9" id="KW-1185">Reference proteome</keyword>
<evidence type="ECO:0000313" key="8">
    <source>
        <dbReference type="EMBL" id="GEJ58995.1"/>
    </source>
</evidence>
<dbReference type="GO" id="GO:0004813">
    <property type="term" value="F:alanine-tRNA ligase activity"/>
    <property type="evidence" value="ECO:0007669"/>
    <property type="project" value="InterPro"/>
</dbReference>
<comment type="caution">
    <text evidence="8">The sequence shown here is derived from an EMBL/GenBank/DDBJ whole genome shotgun (WGS) entry which is preliminary data.</text>
</comment>
<dbReference type="GO" id="GO:0002161">
    <property type="term" value="F:aminoacyl-tRNA deacylase activity"/>
    <property type="evidence" value="ECO:0007669"/>
    <property type="project" value="UniProtKB-ARBA"/>
</dbReference>
<proteinExistence type="predicted"/>
<dbReference type="InterPro" id="IPR018163">
    <property type="entry name" value="Thr/Ala-tRNA-synth_IIc_edit"/>
</dbReference>
<dbReference type="GO" id="GO:0005737">
    <property type="term" value="C:cytoplasm"/>
    <property type="evidence" value="ECO:0007669"/>
    <property type="project" value="UniProtKB-SubCell"/>
</dbReference>
<evidence type="ECO:0000313" key="9">
    <source>
        <dbReference type="Proteomes" id="UP000503640"/>
    </source>
</evidence>
<dbReference type="SMART" id="SM00863">
    <property type="entry name" value="tRNA_SAD"/>
    <property type="match status" value="1"/>
</dbReference>
<evidence type="ECO:0000256" key="6">
    <source>
        <dbReference type="ARBA" id="ARBA00032577"/>
    </source>
</evidence>
<comment type="cofactor">
    <cofactor evidence="1">
        <name>Zn(2+)</name>
        <dbReference type="ChEBI" id="CHEBI:29105"/>
    </cofactor>
</comment>
<dbReference type="PANTHER" id="PTHR43462:SF1">
    <property type="entry name" value="ALANYL-TRNA EDITING PROTEIN AARSD1"/>
    <property type="match status" value="1"/>
</dbReference>
<dbReference type="GO" id="GO:0046872">
    <property type="term" value="F:metal ion binding"/>
    <property type="evidence" value="ECO:0007669"/>
    <property type="project" value="UniProtKB-KW"/>
</dbReference>
<dbReference type="RefSeq" id="WP_176068043.1">
    <property type="nucleotide sequence ID" value="NZ_BJTG01000009.1"/>
</dbReference>
<dbReference type="InterPro" id="IPR018165">
    <property type="entry name" value="Ala-tRNA-synth_IIc_core"/>
</dbReference>
<evidence type="ECO:0000256" key="5">
    <source>
        <dbReference type="ARBA" id="ARBA00022833"/>
    </source>
</evidence>
<reference evidence="9" key="1">
    <citation type="journal article" date="2020" name="Appl. Environ. Microbiol.">
        <title>Diazotrophic Anaeromyxobacter Isolates from Soils.</title>
        <authorList>
            <person name="Masuda Y."/>
            <person name="Yamanaka H."/>
            <person name="Xu Z.X."/>
            <person name="Shiratori Y."/>
            <person name="Aono T."/>
            <person name="Amachi S."/>
            <person name="Senoo K."/>
            <person name="Itoh H."/>
        </authorList>
    </citation>
    <scope>NUCLEOTIDE SEQUENCE [LARGE SCALE GENOMIC DNA]</scope>
    <source>
        <strain evidence="9">R267</strain>
    </source>
</reference>
<dbReference type="PROSITE" id="PS50860">
    <property type="entry name" value="AA_TRNA_LIGASE_II_ALA"/>
    <property type="match status" value="1"/>
</dbReference>
<dbReference type="InterPro" id="IPR051335">
    <property type="entry name" value="Alanyl-tRNA_Editing_Enzymes"/>
</dbReference>
<evidence type="ECO:0000256" key="2">
    <source>
        <dbReference type="ARBA" id="ARBA00004496"/>
    </source>
</evidence>
<dbReference type="InterPro" id="IPR009000">
    <property type="entry name" value="Transl_B-barrel_sf"/>
</dbReference>
<accession>A0A7I9VRF1</accession>
<dbReference type="Gene3D" id="2.40.30.130">
    <property type="match status" value="1"/>
</dbReference>
<evidence type="ECO:0000256" key="3">
    <source>
        <dbReference type="ARBA" id="ARBA00017959"/>
    </source>
</evidence>
<keyword evidence="5" id="KW-0862">Zinc</keyword>
<sequence>MPAKLYLEDPYLRDFEAEVTASADGWCALSRTAFYPGGGGQPADRGQLLAAGEALAVTEVREDDAGEVWHRAGRDLVPGTAVRGALDWPLRHALMRAHALMHVVNTVARDRFGGVITGVQLGPERSRIDLKLAGFTRDQLPELEQRVNEVLARALAVTSTTISEEEFRRRPELVRTLEVKPPVIAGRVRVVEIAGFDAQACGGTHVHTTAEIGRARIVKFDNKGKDNKRFYWELDATPGR</sequence>
<feature type="domain" description="Alanyl-transfer RNA synthetases family profile" evidence="7">
    <location>
        <begin position="1"/>
        <end position="230"/>
    </location>
</feature>
<comment type="subcellular location">
    <subcellularLocation>
        <location evidence="2">Cytoplasm</location>
    </subcellularLocation>
</comment>
<dbReference type="SUPFAM" id="SSF55186">
    <property type="entry name" value="ThrRS/AlaRS common domain"/>
    <property type="match status" value="1"/>
</dbReference>
<evidence type="ECO:0000259" key="7">
    <source>
        <dbReference type="PROSITE" id="PS50860"/>
    </source>
</evidence>
<gene>
    <name evidence="8" type="ORF">AMYX_37360</name>
</gene>
<dbReference type="GO" id="GO:0005524">
    <property type="term" value="F:ATP binding"/>
    <property type="evidence" value="ECO:0007669"/>
    <property type="project" value="InterPro"/>
</dbReference>
<protein>
    <recommendedName>
        <fullName evidence="3">Alanine--tRNA ligase</fullName>
    </recommendedName>
    <alternativeName>
        <fullName evidence="6">Alanyl-tRNA synthetase</fullName>
    </alternativeName>
</protein>
<evidence type="ECO:0000256" key="1">
    <source>
        <dbReference type="ARBA" id="ARBA00001947"/>
    </source>
</evidence>
<dbReference type="InterPro" id="IPR012947">
    <property type="entry name" value="tRNA_SAD"/>
</dbReference>
<dbReference type="Gene3D" id="3.30.980.10">
    <property type="entry name" value="Threonyl-trna Synthetase, Chain A, domain 2"/>
    <property type="match status" value="1"/>
</dbReference>
<dbReference type="AlphaFoldDB" id="A0A7I9VRF1"/>
<keyword evidence="4" id="KW-0479">Metal-binding</keyword>
<name>A0A7I9VRF1_9BACT</name>
<evidence type="ECO:0000256" key="4">
    <source>
        <dbReference type="ARBA" id="ARBA00022723"/>
    </source>
</evidence>
<dbReference type="Proteomes" id="UP000503640">
    <property type="component" value="Unassembled WGS sequence"/>
</dbReference>
<dbReference type="EMBL" id="BJTG01000009">
    <property type="protein sequence ID" value="GEJ58995.1"/>
    <property type="molecule type" value="Genomic_DNA"/>
</dbReference>
<dbReference type="Pfam" id="PF07973">
    <property type="entry name" value="tRNA_SAD"/>
    <property type="match status" value="1"/>
</dbReference>
<organism evidence="8 9">
    <name type="scientific">Anaeromyxobacter diazotrophicus</name>
    <dbReference type="NCBI Taxonomy" id="2590199"/>
    <lineage>
        <taxon>Bacteria</taxon>
        <taxon>Pseudomonadati</taxon>
        <taxon>Myxococcota</taxon>
        <taxon>Myxococcia</taxon>
        <taxon>Myxococcales</taxon>
        <taxon>Cystobacterineae</taxon>
        <taxon>Anaeromyxobacteraceae</taxon>
        <taxon>Anaeromyxobacter</taxon>
    </lineage>
</organism>
<dbReference type="InterPro" id="IPR018164">
    <property type="entry name" value="Ala-tRNA-synth_IIc_N"/>
</dbReference>
<dbReference type="Pfam" id="PF01411">
    <property type="entry name" value="tRNA-synt_2c"/>
    <property type="match status" value="1"/>
</dbReference>